<organism evidence="1 2">
    <name type="scientific">Polyplosphaeria fusca</name>
    <dbReference type="NCBI Taxonomy" id="682080"/>
    <lineage>
        <taxon>Eukaryota</taxon>
        <taxon>Fungi</taxon>
        <taxon>Dikarya</taxon>
        <taxon>Ascomycota</taxon>
        <taxon>Pezizomycotina</taxon>
        <taxon>Dothideomycetes</taxon>
        <taxon>Pleosporomycetidae</taxon>
        <taxon>Pleosporales</taxon>
        <taxon>Tetraplosphaeriaceae</taxon>
        <taxon>Polyplosphaeria</taxon>
    </lineage>
</organism>
<accession>A0A9P4QND0</accession>
<gene>
    <name evidence="1" type="ORF">EJ04DRAFT_122643</name>
</gene>
<name>A0A9P4QND0_9PLEO</name>
<proteinExistence type="predicted"/>
<sequence>MAINTAAWGRQQNSFSRYRLANLLDLGTINALASAIQLSRRKLLRLVSSCTTVMDEGRGSMYLRTSPCTSLKNLPKLPKSCFPRLCYLLLAPTGHFPSCSMMFNSGLEYFDTIRTRLTLSKRPGWSPCTALSNASPK</sequence>
<evidence type="ECO:0000313" key="1">
    <source>
        <dbReference type="EMBL" id="KAF2727961.1"/>
    </source>
</evidence>
<protein>
    <submittedName>
        <fullName evidence="1">Uncharacterized protein</fullName>
    </submittedName>
</protein>
<reference evidence="1" key="1">
    <citation type="journal article" date="2020" name="Stud. Mycol.">
        <title>101 Dothideomycetes genomes: a test case for predicting lifestyles and emergence of pathogens.</title>
        <authorList>
            <person name="Haridas S."/>
            <person name="Albert R."/>
            <person name="Binder M."/>
            <person name="Bloem J."/>
            <person name="Labutti K."/>
            <person name="Salamov A."/>
            <person name="Andreopoulos B."/>
            <person name="Baker S."/>
            <person name="Barry K."/>
            <person name="Bills G."/>
            <person name="Bluhm B."/>
            <person name="Cannon C."/>
            <person name="Castanera R."/>
            <person name="Culley D."/>
            <person name="Daum C."/>
            <person name="Ezra D."/>
            <person name="Gonzalez J."/>
            <person name="Henrissat B."/>
            <person name="Kuo A."/>
            <person name="Liang C."/>
            <person name="Lipzen A."/>
            <person name="Lutzoni F."/>
            <person name="Magnuson J."/>
            <person name="Mondo S."/>
            <person name="Nolan M."/>
            <person name="Ohm R."/>
            <person name="Pangilinan J."/>
            <person name="Park H.-J."/>
            <person name="Ramirez L."/>
            <person name="Alfaro M."/>
            <person name="Sun H."/>
            <person name="Tritt A."/>
            <person name="Yoshinaga Y."/>
            <person name="Zwiers L.-H."/>
            <person name="Turgeon B."/>
            <person name="Goodwin S."/>
            <person name="Spatafora J."/>
            <person name="Crous P."/>
            <person name="Grigoriev I."/>
        </authorList>
    </citation>
    <scope>NUCLEOTIDE SEQUENCE</scope>
    <source>
        <strain evidence="1">CBS 125425</strain>
    </source>
</reference>
<dbReference type="Proteomes" id="UP000799444">
    <property type="component" value="Unassembled WGS sequence"/>
</dbReference>
<dbReference type="AlphaFoldDB" id="A0A9P4QND0"/>
<comment type="caution">
    <text evidence="1">The sequence shown here is derived from an EMBL/GenBank/DDBJ whole genome shotgun (WGS) entry which is preliminary data.</text>
</comment>
<keyword evidence="2" id="KW-1185">Reference proteome</keyword>
<evidence type="ECO:0000313" key="2">
    <source>
        <dbReference type="Proteomes" id="UP000799444"/>
    </source>
</evidence>
<dbReference type="EMBL" id="ML996302">
    <property type="protein sequence ID" value="KAF2727961.1"/>
    <property type="molecule type" value="Genomic_DNA"/>
</dbReference>